<protein>
    <submittedName>
        <fullName evidence="2">Uncharacterized protein</fullName>
    </submittedName>
</protein>
<evidence type="ECO:0000256" key="1">
    <source>
        <dbReference type="SAM" id="Phobius"/>
    </source>
</evidence>
<sequence length="135" mass="15833">MLKAADAQMAKEIEDMTNGKDYFKKESSFNRITLMYKNFGLEKSFLLLPDPLFKYYISCCLIILILIFLINGLTTNWLYGFRWFTWAIFGVTRGNVCRQCNRMRRGRCSTFNGNCPFELCFFLARDSVLEFSFAT</sequence>
<organism evidence="2 3">
    <name type="scientific">Iphiclides podalirius</name>
    <name type="common">scarce swallowtail</name>
    <dbReference type="NCBI Taxonomy" id="110791"/>
    <lineage>
        <taxon>Eukaryota</taxon>
        <taxon>Metazoa</taxon>
        <taxon>Ecdysozoa</taxon>
        <taxon>Arthropoda</taxon>
        <taxon>Hexapoda</taxon>
        <taxon>Insecta</taxon>
        <taxon>Pterygota</taxon>
        <taxon>Neoptera</taxon>
        <taxon>Endopterygota</taxon>
        <taxon>Lepidoptera</taxon>
        <taxon>Glossata</taxon>
        <taxon>Ditrysia</taxon>
        <taxon>Papilionoidea</taxon>
        <taxon>Papilionidae</taxon>
        <taxon>Papilioninae</taxon>
        <taxon>Iphiclides</taxon>
    </lineage>
</organism>
<gene>
    <name evidence="2" type="ORF">IPOD504_LOCUS7294</name>
</gene>
<evidence type="ECO:0000313" key="3">
    <source>
        <dbReference type="Proteomes" id="UP000837857"/>
    </source>
</evidence>
<name>A0ABN8I7S4_9NEOP</name>
<dbReference type="Proteomes" id="UP000837857">
    <property type="component" value="Chromosome 2"/>
</dbReference>
<accession>A0ABN8I7S4</accession>
<evidence type="ECO:0000313" key="2">
    <source>
        <dbReference type="EMBL" id="CAH2050192.1"/>
    </source>
</evidence>
<feature type="transmembrane region" description="Helical" evidence="1">
    <location>
        <begin position="77"/>
        <end position="96"/>
    </location>
</feature>
<reference evidence="2" key="1">
    <citation type="submission" date="2022-03" db="EMBL/GenBank/DDBJ databases">
        <authorList>
            <person name="Martin H S."/>
        </authorList>
    </citation>
    <scope>NUCLEOTIDE SEQUENCE</scope>
</reference>
<keyword evidence="3" id="KW-1185">Reference proteome</keyword>
<dbReference type="EMBL" id="OW152814">
    <property type="protein sequence ID" value="CAH2050192.1"/>
    <property type="molecule type" value="Genomic_DNA"/>
</dbReference>
<proteinExistence type="predicted"/>
<keyword evidence="1" id="KW-1133">Transmembrane helix</keyword>
<keyword evidence="1" id="KW-0472">Membrane</keyword>
<feature type="transmembrane region" description="Helical" evidence="1">
    <location>
        <begin position="52"/>
        <end position="71"/>
    </location>
</feature>
<keyword evidence="1" id="KW-0812">Transmembrane</keyword>
<feature type="non-terminal residue" evidence="2">
    <location>
        <position position="1"/>
    </location>
</feature>